<feature type="transmembrane region" description="Helical" evidence="1">
    <location>
        <begin position="108"/>
        <end position="127"/>
    </location>
</feature>
<protein>
    <submittedName>
        <fullName evidence="2">Cobalt transporter</fullName>
    </submittedName>
</protein>
<keyword evidence="3" id="KW-1185">Reference proteome</keyword>
<keyword evidence="1" id="KW-0472">Membrane</keyword>
<dbReference type="Pfam" id="PF09490">
    <property type="entry name" value="CbtA"/>
    <property type="match status" value="1"/>
</dbReference>
<keyword evidence="1" id="KW-0812">Transmembrane</keyword>
<dbReference type="OrthoDB" id="6851830at2"/>
<gene>
    <name evidence="2" type="ORF">D5S19_05310</name>
</gene>
<dbReference type="AlphaFoldDB" id="A0A419I969"/>
<evidence type="ECO:0000256" key="1">
    <source>
        <dbReference type="SAM" id="Phobius"/>
    </source>
</evidence>
<dbReference type="RefSeq" id="WP_120022194.1">
    <property type="nucleotide sequence ID" value="NZ_QZFV01000061.1"/>
</dbReference>
<dbReference type="InterPro" id="IPR012666">
    <property type="entry name" value="CbtA_put"/>
</dbReference>
<feature type="transmembrane region" description="Helical" evidence="1">
    <location>
        <begin position="244"/>
        <end position="264"/>
    </location>
</feature>
<proteinExistence type="predicted"/>
<sequence>MERKLILRGLLAGALGGLLAFVFARIFAEPPMQAAIDYEAGRSEVQSALDKAAGMPMDPEGPELFSRAVQGNLGIGLGMVLFGVAMGALFAVVYTVLLGRVGRVRARVLALLVSGAGFVSLYLVPFLKYPANPPAVGNHATIGARTGLYLVMVAAGVLFLVAALLVGKRLAPKLGTWNAALAAGAAFVVLTGILMALLPSLGDLAGNVAEHGAHGTETPLPLKDAAGQIVYPGFPADTLFDFRLYSVLSQVVLWGTIALVFGPLAERVLHGGRPVEAVAGA</sequence>
<accession>A0A419I969</accession>
<feature type="transmembrane region" description="Helical" evidence="1">
    <location>
        <begin position="147"/>
        <end position="167"/>
    </location>
</feature>
<organism evidence="2 3">
    <name type="scientific">Amycolatopsis panacis</name>
    <dbReference type="NCBI Taxonomy" id="2340917"/>
    <lineage>
        <taxon>Bacteria</taxon>
        <taxon>Bacillati</taxon>
        <taxon>Actinomycetota</taxon>
        <taxon>Actinomycetes</taxon>
        <taxon>Pseudonocardiales</taxon>
        <taxon>Pseudonocardiaceae</taxon>
        <taxon>Amycolatopsis</taxon>
    </lineage>
</organism>
<feature type="transmembrane region" description="Helical" evidence="1">
    <location>
        <begin position="179"/>
        <end position="198"/>
    </location>
</feature>
<name>A0A419I969_9PSEU</name>
<dbReference type="Proteomes" id="UP000285112">
    <property type="component" value="Unassembled WGS sequence"/>
</dbReference>
<reference evidence="2 3" key="1">
    <citation type="submission" date="2018-09" db="EMBL/GenBank/DDBJ databases">
        <title>YIM PH 21725 draft genome.</title>
        <authorList>
            <person name="Miao C."/>
        </authorList>
    </citation>
    <scope>NUCLEOTIDE SEQUENCE [LARGE SCALE GENOMIC DNA]</scope>
    <source>
        <strain evidence="3">YIM PH21725</strain>
    </source>
</reference>
<evidence type="ECO:0000313" key="3">
    <source>
        <dbReference type="Proteomes" id="UP000285112"/>
    </source>
</evidence>
<feature type="transmembrane region" description="Helical" evidence="1">
    <location>
        <begin position="73"/>
        <end position="96"/>
    </location>
</feature>
<dbReference type="EMBL" id="QZFV01000061">
    <property type="protein sequence ID" value="RJQ89089.1"/>
    <property type="molecule type" value="Genomic_DNA"/>
</dbReference>
<keyword evidence="1" id="KW-1133">Transmembrane helix</keyword>
<evidence type="ECO:0000313" key="2">
    <source>
        <dbReference type="EMBL" id="RJQ89089.1"/>
    </source>
</evidence>
<comment type="caution">
    <text evidence="2">The sequence shown here is derived from an EMBL/GenBank/DDBJ whole genome shotgun (WGS) entry which is preliminary data.</text>
</comment>